<organism evidence="1 2">
    <name type="scientific">Linum trigynum</name>
    <dbReference type="NCBI Taxonomy" id="586398"/>
    <lineage>
        <taxon>Eukaryota</taxon>
        <taxon>Viridiplantae</taxon>
        <taxon>Streptophyta</taxon>
        <taxon>Embryophyta</taxon>
        <taxon>Tracheophyta</taxon>
        <taxon>Spermatophyta</taxon>
        <taxon>Magnoliopsida</taxon>
        <taxon>eudicotyledons</taxon>
        <taxon>Gunneridae</taxon>
        <taxon>Pentapetalae</taxon>
        <taxon>rosids</taxon>
        <taxon>fabids</taxon>
        <taxon>Malpighiales</taxon>
        <taxon>Linaceae</taxon>
        <taxon>Linum</taxon>
    </lineage>
</organism>
<reference evidence="1 2" key="1">
    <citation type="submission" date="2024-04" db="EMBL/GenBank/DDBJ databases">
        <authorList>
            <person name="Fracassetti M."/>
        </authorList>
    </citation>
    <scope>NUCLEOTIDE SEQUENCE [LARGE SCALE GENOMIC DNA]</scope>
</reference>
<keyword evidence="2" id="KW-1185">Reference proteome</keyword>
<evidence type="ECO:0000313" key="2">
    <source>
        <dbReference type="Proteomes" id="UP001497516"/>
    </source>
</evidence>
<proteinExistence type="predicted"/>
<name>A0AAV2DC19_9ROSI</name>
<accession>A0AAV2DC19</accession>
<sequence>MLPDSVESPIKVSTWSSEYDCLSLPHTTPVQTQTSAAELEYAPSPFSQDLVELPSPSCVPDSQEKSQNLEAYPFDKSTLVSTCRDIGKLFELEMEGGQATVEEMIENNVKDMHQRKIRQPRSKLEMEKRRLGPISFQVSGA</sequence>
<gene>
    <name evidence="1" type="ORF">LTRI10_LOCUS13490</name>
</gene>
<dbReference type="EMBL" id="OZ034815">
    <property type="protein sequence ID" value="CAL1371424.1"/>
    <property type="molecule type" value="Genomic_DNA"/>
</dbReference>
<dbReference type="Proteomes" id="UP001497516">
    <property type="component" value="Chromosome 2"/>
</dbReference>
<evidence type="ECO:0000313" key="1">
    <source>
        <dbReference type="EMBL" id="CAL1371424.1"/>
    </source>
</evidence>
<dbReference type="AlphaFoldDB" id="A0AAV2DC19"/>
<protein>
    <submittedName>
        <fullName evidence="1">Uncharacterized protein</fullName>
    </submittedName>
</protein>